<dbReference type="GO" id="GO:0004175">
    <property type="term" value="F:endopeptidase activity"/>
    <property type="evidence" value="ECO:0007669"/>
    <property type="project" value="UniProtKB-ARBA"/>
</dbReference>
<feature type="transmembrane region" description="Helical" evidence="1">
    <location>
        <begin position="178"/>
        <end position="202"/>
    </location>
</feature>
<protein>
    <recommendedName>
        <fullName evidence="2">CAAX prenyl protease 2/Lysostaphin resistance protein A-like domain-containing protein</fullName>
    </recommendedName>
</protein>
<evidence type="ECO:0000256" key="1">
    <source>
        <dbReference type="SAM" id="Phobius"/>
    </source>
</evidence>
<feature type="transmembrane region" description="Helical" evidence="1">
    <location>
        <begin position="135"/>
        <end position="157"/>
    </location>
</feature>
<dbReference type="Proteomes" id="UP000256970">
    <property type="component" value="Unassembled WGS sequence"/>
</dbReference>
<dbReference type="PANTHER" id="PTHR43592">
    <property type="entry name" value="CAAX AMINO TERMINAL PROTEASE"/>
    <property type="match status" value="1"/>
</dbReference>
<accession>A0A383VUU3</accession>
<keyword evidence="1" id="KW-0812">Transmembrane</keyword>
<dbReference type="EMBL" id="FNXT01000895">
    <property type="protein sequence ID" value="SZX68971.1"/>
    <property type="molecule type" value="Genomic_DNA"/>
</dbReference>
<evidence type="ECO:0000313" key="3">
    <source>
        <dbReference type="EMBL" id="SZX68971.1"/>
    </source>
</evidence>
<feature type="transmembrane region" description="Helical" evidence="1">
    <location>
        <begin position="96"/>
        <end position="115"/>
    </location>
</feature>
<organism evidence="3 5">
    <name type="scientific">Tetradesmus obliquus</name>
    <name type="common">Green alga</name>
    <name type="synonym">Acutodesmus obliquus</name>
    <dbReference type="NCBI Taxonomy" id="3088"/>
    <lineage>
        <taxon>Eukaryota</taxon>
        <taxon>Viridiplantae</taxon>
        <taxon>Chlorophyta</taxon>
        <taxon>core chlorophytes</taxon>
        <taxon>Chlorophyceae</taxon>
        <taxon>CS clade</taxon>
        <taxon>Sphaeropleales</taxon>
        <taxon>Scenedesmaceae</taxon>
        <taxon>Tetradesmus</taxon>
    </lineage>
</organism>
<gene>
    <name evidence="4" type="ORF">BQ4739_LOCUS18705</name>
    <name evidence="3" type="ORF">BQ4739_LOCUS9281</name>
</gene>
<dbReference type="AlphaFoldDB" id="A0A383VUU3"/>
<dbReference type="PANTHER" id="PTHR43592:SF15">
    <property type="entry name" value="CAAX AMINO TERMINAL PROTEASE FAMILY PROTEIN"/>
    <property type="match status" value="1"/>
</dbReference>
<dbReference type="EMBL" id="FNXT01001320">
    <property type="protein sequence ID" value="SZX78421.1"/>
    <property type="molecule type" value="Genomic_DNA"/>
</dbReference>
<dbReference type="InterPro" id="IPR003675">
    <property type="entry name" value="Rce1/LyrA-like_dom"/>
</dbReference>
<feature type="transmembrane region" description="Helical" evidence="1">
    <location>
        <begin position="286"/>
        <end position="303"/>
    </location>
</feature>
<reference evidence="3 5" key="1">
    <citation type="submission" date="2016-10" db="EMBL/GenBank/DDBJ databases">
        <authorList>
            <person name="Cai Z."/>
        </authorList>
    </citation>
    <scope>NUCLEOTIDE SEQUENCE [LARGE SCALE GENOMIC DNA]</scope>
</reference>
<dbReference type="GO" id="GO:0080120">
    <property type="term" value="P:CAAX-box protein maturation"/>
    <property type="evidence" value="ECO:0007669"/>
    <property type="project" value="UniProtKB-ARBA"/>
</dbReference>
<feature type="transmembrane region" description="Helical" evidence="1">
    <location>
        <begin position="232"/>
        <end position="251"/>
    </location>
</feature>
<feature type="transmembrane region" description="Helical" evidence="1">
    <location>
        <begin position="310"/>
        <end position="329"/>
    </location>
</feature>
<name>A0A383VUU3_TETOB</name>
<keyword evidence="1" id="KW-0472">Membrane</keyword>
<evidence type="ECO:0000313" key="5">
    <source>
        <dbReference type="Proteomes" id="UP000256970"/>
    </source>
</evidence>
<evidence type="ECO:0000313" key="4">
    <source>
        <dbReference type="EMBL" id="SZX78421.1"/>
    </source>
</evidence>
<sequence>MLQQRLQPAMQGQCRRLHALPCSTARSLRSVRLTCRCEKDTKTAVKKSSSLNKQPTQLTPSQLQDQQKQGWRVFDWQAYQVPWDVPWDGKTTAATMAVWTLSFAGTAFLLMPLAYTRIVGMPLYELSPAGQADFALWSEIVELVVTCAVIGSVVAKYKPAKQQQLFNFSLGQPFQTGSGWLAWGLLGAAAAPIVVGSMALLLTAVGYESATAGGHGTVDGVAGMISMDTPTYVRLLMVTGVLAPFLEETLFRGFLLTSLTKVMPPWAAVIASAGAFAIAHLSLKDLPVLFALGCWLGAIYCRSRNLLTPMIVHGAWNSTVLTLLFWLTANGVDIQQLLKEGNL</sequence>
<feature type="domain" description="CAAX prenyl protease 2/Lysostaphin resistance protein A-like" evidence="2">
    <location>
        <begin position="233"/>
        <end position="318"/>
    </location>
</feature>
<evidence type="ECO:0000259" key="2">
    <source>
        <dbReference type="Pfam" id="PF02517"/>
    </source>
</evidence>
<feature type="transmembrane region" description="Helical" evidence="1">
    <location>
        <begin position="263"/>
        <end position="280"/>
    </location>
</feature>
<proteinExistence type="predicted"/>
<keyword evidence="1" id="KW-1133">Transmembrane helix</keyword>
<dbReference type="Pfam" id="PF02517">
    <property type="entry name" value="Rce1-like"/>
    <property type="match status" value="1"/>
</dbReference>
<keyword evidence="5" id="KW-1185">Reference proteome</keyword>